<dbReference type="SUPFAM" id="SSF52402">
    <property type="entry name" value="Adenine nucleotide alpha hydrolases-like"/>
    <property type="match status" value="1"/>
</dbReference>
<dbReference type="AlphaFoldDB" id="A0A937EDS8"/>
<reference evidence="6" key="1">
    <citation type="submission" date="2021-01" db="EMBL/GenBank/DDBJ databases">
        <title>WGS of actinomycetes isolated from Thailand.</title>
        <authorList>
            <person name="Thawai C."/>
        </authorList>
    </citation>
    <scope>NUCLEOTIDE SEQUENCE</scope>
    <source>
        <strain evidence="6">RCU-197</strain>
    </source>
</reference>
<evidence type="ECO:0000256" key="4">
    <source>
        <dbReference type="ARBA" id="ARBA00048741"/>
    </source>
</evidence>
<sequence length="619" mass="66310">MIGRTWLLVVPDTEGGACAAAPLVHRARHVLRHASGRPWVLGCWPDADAVVATAGAARIAVIGRSAVTAAGLEPSLAAMRRASDADTVAGRLPGSFHLVTSFAGQVRVQGTIAQTRRVFYACVGSATLAADQADVLSQLLDSDVDEAVLATRLTVPPVPPPLAGCSPWRGVHAVAGDSYLCLDTDGSIRVTRWWRPPVPHAPLDEAAQGVRQALLTAVAVRSRAGSSFSADLSGGLDSTSLCFLVAAQGVPLVTFRHEAADPANDDARWAQQAAAALPNASHTVVGQGRLPEKYAGLDAYGTDPEEPLDWVRSRAALAAIGRRVASTGARFHLAGHGGDEIFTLPPSYLHTLIQTHPWEAVRRLRGHQAVRRWPTGAMVRSLADRDDYSRWLSRQADRLAGPGLSRTTPYLSWGAPSRMPPWATAKAVELSRTLMRQTAEAGPLPLAPLRAHHQILHHAAVCGRQVRLVGRTFAAAGSGLEVPYLDDRVIEAVLSTLLHHHAVTRRYKPLLATAMDGIVPAPLLRRATKGEFSADTYPGLRRHRARLLQLTEDSLLARRGLIDPQALRTAVSATYPDPDPLWHLDMTLACELWLRVQSAAPHDHIARSAAAHRSPGGSA</sequence>
<dbReference type="Proteomes" id="UP000661858">
    <property type="component" value="Unassembled WGS sequence"/>
</dbReference>
<comment type="caution">
    <text evidence="6">The sequence shown here is derived from an EMBL/GenBank/DDBJ whole genome shotgun (WGS) entry which is preliminary data.</text>
</comment>
<keyword evidence="3" id="KW-0061">Asparagine biosynthesis</keyword>
<comment type="catalytic activity">
    <reaction evidence="4">
        <text>L-aspartate + L-glutamine + ATP + H2O = L-asparagine + L-glutamate + AMP + diphosphate + H(+)</text>
        <dbReference type="Rhea" id="RHEA:12228"/>
        <dbReference type="ChEBI" id="CHEBI:15377"/>
        <dbReference type="ChEBI" id="CHEBI:15378"/>
        <dbReference type="ChEBI" id="CHEBI:29985"/>
        <dbReference type="ChEBI" id="CHEBI:29991"/>
        <dbReference type="ChEBI" id="CHEBI:30616"/>
        <dbReference type="ChEBI" id="CHEBI:33019"/>
        <dbReference type="ChEBI" id="CHEBI:58048"/>
        <dbReference type="ChEBI" id="CHEBI:58359"/>
        <dbReference type="ChEBI" id="CHEBI:456215"/>
        <dbReference type="EC" id="6.3.5.4"/>
    </reaction>
</comment>
<keyword evidence="7" id="KW-1185">Reference proteome</keyword>
<name>A0A937EDS8_9ACTN</name>
<dbReference type="Gene3D" id="3.40.50.620">
    <property type="entry name" value="HUPs"/>
    <property type="match status" value="1"/>
</dbReference>
<comment type="pathway">
    <text evidence="1">Amino-acid biosynthesis; L-asparagine biosynthesis; L-asparagine from L-aspartate (L-Gln route): step 1/1.</text>
</comment>
<dbReference type="EMBL" id="JAERRK010000001">
    <property type="protein sequence ID" value="MBL1081078.1"/>
    <property type="molecule type" value="Genomic_DNA"/>
</dbReference>
<dbReference type="GO" id="GO:0004066">
    <property type="term" value="F:asparagine synthase (glutamine-hydrolyzing) activity"/>
    <property type="evidence" value="ECO:0007669"/>
    <property type="project" value="UniProtKB-EC"/>
</dbReference>
<gene>
    <name evidence="6" type="ORF">JK359_03665</name>
</gene>
<dbReference type="InterPro" id="IPR014729">
    <property type="entry name" value="Rossmann-like_a/b/a_fold"/>
</dbReference>
<organism evidence="6 7">
    <name type="scientific">Streptomyces actinomycinicus</name>
    <dbReference type="NCBI Taxonomy" id="1695166"/>
    <lineage>
        <taxon>Bacteria</taxon>
        <taxon>Bacillati</taxon>
        <taxon>Actinomycetota</taxon>
        <taxon>Actinomycetes</taxon>
        <taxon>Kitasatosporales</taxon>
        <taxon>Streptomycetaceae</taxon>
        <taxon>Streptomyces</taxon>
    </lineage>
</organism>
<evidence type="ECO:0000256" key="2">
    <source>
        <dbReference type="ARBA" id="ARBA00012737"/>
    </source>
</evidence>
<evidence type="ECO:0000313" key="6">
    <source>
        <dbReference type="EMBL" id="MBL1081078.1"/>
    </source>
</evidence>
<feature type="domain" description="Asparagine synthetase" evidence="5">
    <location>
        <begin position="210"/>
        <end position="595"/>
    </location>
</feature>
<protein>
    <recommendedName>
        <fullName evidence="2">asparagine synthase (glutamine-hydrolyzing)</fullName>
        <ecNumber evidence="2">6.3.5.4</ecNumber>
    </recommendedName>
</protein>
<evidence type="ECO:0000256" key="3">
    <source>
        <dbReference type="ARBA" id="ARBA00022888"/>
    </source>
</evidence>
<dbReference type="Pfam" id="PF00733">
    <property type="entry name" value="Asn_synthase"/>
    <property type="match status" value="1"/>
</dbReference>
<evidence type="ECO:0000259" key="5">
    <source>
        <dbReference type="Pfam" id="PF00733"/>
    </source>
</evidence>
<dbReference type="GO" id="GO:0006529">
    <property type="term" value="P:asparagine biosynthetic process"/>
    <property type="evidence" value="ECO:0007669"/>
    <property type="project" value="UniProtKB-KW"/>
</dbReference>
<dbReference type="EC" id="6.3.5.4" evidence="2"/>
<keyword evidence="3" id="KW-0028">Amino-acid biosynthesis</keyword>
<accession>A0A937EDS8</accession>
<dbReference type="InterPro" id="IPR001962">
    <property type="entry name" value="Asn_synthase"/>
</dbReference>
<proteinExistence type="predicted"/>
<evidence type="ECO:0000256" key="1">
    <source>
        <dbReference type="ARBA" id="ARBA00005187"/>
    </source>
</evidence>
<dbReference type="PANTHER" id="PTHR43284">
    <property type="entry name" value="ASPARAGINE SYNTHETASE (GLUTAMINE-HYDROLYZING)"/>
    <property type="match status" value="1"/>
</dbReference>
<dbReference type="RefSeq" id="WP_201831481.1">
    <property type="nucleotide sequence ID" value="NZ_JAERRK010000001.1"/>
</dbReference>
<dbReference type="PANTHER" id="PTHR43284:SF1">
    <property type="entry name" value="ASPARAGINE SYNTHETASE"/>
    <property type="match status" value="1"/>
</dbReference>
<dbReference type="InterPro" id="IPR051786">
    <property type="entry name" value="ASN_synthetase/amidase"/>
</dbReference>
<evidence type="ECO:0000313" key="7">
    <source>
        <dbReference type="Proteomes" id="UP000661858"/>
    </source>
</evidence>